<reference evidence="5" key="1">
    <citation type="submission" date="2018-06" db="EMBL/GenBank/DDBJ databases">
        <authorList>
            <person name="Zhirakovskaya E."/>
        </authorList>
    </citation>
    <scope>NUCLEOTIDE SEQUENCE</scope>
</reference>
<evidence type="ECO:0000256" key="1">
    <source>
        <dbReference type="ARBA" id="ARBA00005532"/>
    </source>
</evidence>
<dbReference type="Gene3D" id="1.10.286.20">
    <property type="match status" value="1"/>
</dbReference>
<dbReference type="InterPro" id="IPR001816">
    <property type="entry name" value="Transl_elong_EFTs/EF1B"/>
</dbReference>
<dbReference type="EMBL" id="UOFJ01000382">
    <property type="protein sequence ID" value="VAW68938.1"/>
    <property type="molecule type" value="Genomic_DNA"/>
</dbReference>
<dbReference type="Pfam" id="PF00889">
    <property type="entry name" value="EF_TS"/>
    <property type="match status" value="1"/>
</dbReference>
<name>A0A3B0XKY4_9ZZZZ</name>
<dbReference type="CDD" id="cd14275">
    <property type="entry name" value="UBA_EF-Ts"/>
    <property type="match status" value="1"/>
</dbReference>
<dbReference type="InterPro" id="IPR018101">
    <property type="entry name" value="Transl_elong_Ts_CS"/>
</dbReference>
<feature type="domain" description="Translation elongation factor EFTs/EF1B dimerisation" evidence="4">
    <location>
        <begin position="72"/>
        <end position="273"/>
    </location>
</feature>
<sequence>MQITAAMVKELRERTGSGMMECKKALQAVDGDMEKAIDDMRKSGLAKADKKAGRTAAEGLVVIALSDDLKNAAIIEINCETDFVSGGDEFKAFTGSVAQRILSDSPADVAALGELALEDGGKSIETVRQEMVAKIGENIQIRRFERKSTDGAFGSYSHGVRMGVLVELNKDDSALIKDIAMHIAASNPVCVDESQVPEDLLAKEKEIFVAQAKESGKPDEIIEKMIVGRMRKYLAEVTLLGQAFVKDPEQSVEKLLKSKGAVVKSFVRFEVGEGIEKKQENFADEVMAQINAS</sequence>
<gene>
    <name evidence="5" type="ORF">MNBD_GAMMA10-681</name>
</gene>
<dbReference type="AlphaFoldDB" id="A0A3B0XKY4"/>
<dbReference type="GO" id="GO:0005737">
    <property type="term" value="C:cytoplasm"/>
    <property type="evidence" value="ECO:0007669"/>
    <property type="project" value="UniProtKB-ARBA"/>
</dbReference>
<dbReference type="SUPFAM" id="SSF54713">
    <property type="entry name" value="Elongation factor Ts (EF-Ts), dimerisation domain"/>
    <property type="match status" value="2"/>
</dbReference>
<dbReference type="HAMAP" id="MF_00050">
    <property type="entry name" value="EF_Ts"/>
    <property type="match status" value="1"/>
</dbReference>
<dbReference type="PANTHER" id="PTHR11741:SF0">
    <property type="entry name" value="ELONGATION FACTOR TS, MITOCHONDRIAL"/>
    <property type="match status" value="1"/>
</dbReference>
<evidence type="ECO:0000256" key="3">
    <source>
        <dbReference type="ARBA" id="ARBA00022917"/>
    </source>
</evidence>
<keyword evidence="3" id="KW-0648">Protein biosynthesis</keyword>
<dbReference type="FunFam" id="1.10.8.10:FF:000001">
    <property type="entry name" value="Elongation factor Ts"/>
    <property type="match status" value="1"/>
</dbReference>
<dbReference type="NCBIfam" id="TIGR00116">
    <property type="entry name" value="tsf"/>
    <property type="match status" value="1"/>
</dbReference>
<dbReference type="SUPFAM" id="SSF46934">
    <property type="entry name" value="UBA-like"/>
    <property type="match status" value="1"/>
</dbReference>
<dbReference type="PROSITE" id="PS01126">
    <property type="entry name" value="EF_TS_1"/>
    <property type="match status" value="1"/>
</dbReference>
<dbReference type="InterPro" id="IPR036402">
    <property type="entry name" value="EF-Ts_dimer_sf"/>
</dbReference>
<protein>
    <submittedName>
        <fullName evidence="5">Translation elongation factor Ts</fullName>
    </submittedName>
</protein>
<dbReference type="InterPro" id="IPR014039">
    <property type="entry name" value="Transl_elong_EFTs/EF1B_dimer"/>
</dbReference>
<keyword evidence="2 5" id="KW-0251">Elongation factor</keyword>
<proteinExistence type="inferred from homology"/>
<accession>A0A3B0XKY4</accession>
<organism evidence="5">
    <name type="scientific">hydrothermal vent metagenome</name>
    <dbReference type="NCBI Taxonomy" id="652676"/>
    <lineage>
        <taxon>unclassified sequences</taxon>
        <taxon>metagenomes</taxon>
        <taxon>ecological metagenomes</taxon>
    </lineage>
</organism>
<evidence type="ECO:0000313" key="5">
    <source>
        <dbReference type="EMBL" id="VAW68938.1"/>
    </source>
</evidence>
<evidence type="ECO:0000259" key="4">
    <source>
        <dbReference type="Pfam" id="PF00889"/>
    </source>
</evidence>
<evidence type="ECO:0000256" key="2">
    <source>
        <dbReference type="ARBA" id="ARBA00022768"/>
    </source>
</evidence>
<dbReference type="Gene3D" id="3.30.479.20">
    <property type="entry name" value="Elongation factor Ts, dimerisation domain"/>
    <property type="match status" value="2"/>
</dbReference>
<comment type="similarity">
    <text evidence="1">Belongs to the EF-Ts family.</text>
</comment>
<dbReference type="FunFam" id="1.10.286.20:FF:000001">
    <property type="entry name" value="Elongation factor Ts"/>
    <property type="match status" value="1"/>
</dbReference>
<dbReference type="GO" id="GO:0003746">
    <property type="term" value="F:translation elongation factor activity"/>
    <property type="evidence" value="ECO:0007669"/>
    <property type="project" value="UniProtKB-KW"/>
</dbReference>
<dbReference type="PANTHER" id="PTHR11741">
    <property type="entry name" value="ELONGATION FACTOR TS"/>
    <property type="match status" value="1"/>
</dbReference>
<dbReference type="InterPro" id="IPR009060">
    <property type="entry name" value="UBA-like_sf"/>
</dbReference>
<dbReference type="Gene3D" id="1.10.8.10">
    <property type="entry name" value="DNA helicase RuvA subunit, C-terminal domain"/>
    <property type="match status" value="1"/>
</dbReference>